<dbReference type="Gene3D" id="3.40.50.2300">
    <property type="match status" value="1"/>
</dbReference>
<reference evidence="2 3" key="1">
    <citation type="submission" date="2020-08" db="EMBL/GenBank/DDBJ databases">
        <title>Genome public.</title>
        <authorList>
            <person name="Liu C."/>
            <person name="Sun Q."/>
        </authorList>
    </citation>
    <scope>NUCLEOTIDE SEQUENCE [LARGE SCALE GENOMIC DNA]</scope>
    <source>
        <strain evidence="2 3">BX0805</strain>
    </source>
</reference>
<proteinExistence type="predicted"/>
<evidence type="ECO:0000256" key="1">
    <source>
        <dbReference type="SAM" id="Phobius"/>
    </source>
</evidence>
<keyword evidence="1" id="KW-0472">Membrane</keyword>
<feature type="transmembrane region" description="Helical" evidence="1">
    <location>
        <begin position="280"/>
        <end position="307"/>
    </location>
</feature>
<organism evidence="2 3">
    <name type="scientific">Roseburia yibonii</name>
    <dbReference type="NCBI Taxonomy" id="2763063"/>
    <lineage>
        <taxon>Bacteria</taxon>
        <taxon>Bacillati</taxon>
        <taxon>Bacillota</taxon>
        <taxon>Clostridia</taxon>
        <taxon>Lachnospirales</taxon>
        <taxon>Lachnospiraceae</taxon>
        <taxon>Roseburia</taxon>
    </lineage>
</organism>
<comment type="caution">
    <text evidence="2">The sequence shown here is derived from an EMBL/GenBank/DDBJ whole genome shotgun (WGS) entry which is preliminary data.</text>
</comment>
<accession>A0ABR7I808</accession>
<keyword evidence="1" id="KW-0812">Transmembrane</keyword>
<evidence type="ECO:0008006" key="4">
    <source>
        <dbReference type="Google" id="ProtNLM"/>
    </source>
</evidence>
<evidence type="ECO:0000313" key="2">
    <source>
        <dbReference type="EMBL" id="MBC5752929.1"/>
    </source>
</evidence>
<keyword evidence="1" id="KW-1133">Transmembrane helix</keyword>
<sequence length="313" mass="35207">MKCYSILLVEDTDDDAKNCTDSVDLMNEENADISIMIDVTKTVGEAIEKLKLNNYHGAIIDIKIDDGTDKSGNDVIKDIISTYRLPVAVMTATPGFKADEETNIPIYIKGETKYKEIINELIEIDNTGLFDVLGGKGIIEKKMVSVFWNNIYPQLDTWRKYSAEGIDTESILLRYILAHLLEGLSEDGPAYCTEETYISLKGMENRLHTGDIFLHKDKCEYYILLSPPCDLALHDGKPKTETLMLCAIEAVPTGLGKSKLSEIVKNKKEFYHCYRIIQCLMAALLILEELLLFLLINSLISLIVGALKFKIHL</sequence>
<dbReference type="RefSeq" id="WP_186981579.1">
    <property type="nucleotide sequence ID" value="NZ_JACOQH010000002.1"/>
</dbReference>
<name>A0ABR7I808_9FIRM</name>
<dbReference type="EMBL" id="JACOQH010000002">
    <property type="protein sequence ID" value="MBC5752929.1"/>
    <property type="molecule type" value="Genomic_DNA"/>
</dbReference>
<protein>
    <recommendedName>
        <fullName evidence="4">Stage 0 sporulation protein A homolog</fullName>
    </recommendedName>
</protein>
<keyword evidence="3" id="KW-1185">Reference proteome</keyword>
<evidence type="ECO:0000313" key="3">
    <source>
        <dbReference type="Proteomes" id="UP000621540"/>
    </source>
</evidence>
<gene>
    <name evidence="2" type="ORF">H8Z76_02635</name>
</gene>
<dbReference type="Proteomes" id="UP000621540">
    <property type="component" value="Unassembled WGS sequence"/>
</dbReference>